<dbReference type="OrthoDB" id="9807907at2"/>
<sequence length="74" mass="8696">MECSEPGFAFRVTFKKVNYVELEKPVATDYDRLTIKEKEILLYLLENPEITKKTEEEVLKAAETKVKKEKSNDR</sequence>
<accession>A0A239A271</accession>
<proteinExistence type="predicted"/>
<dbReference type="RefSeq" id="WP_089323586.1">
    <property type="nucleotide sequence ID" value="NZ_FZOB01000014.1"/>
</dbReference>
<organism evidence="1 2">
    <name type="scientific">Desulfurobacterium atlanticum</name>
    <dbReference type="NCBI Taxonomy" id="240169"/>
    <lineage>
        <taxon>Bacteria</taxon>
        <taxon>Pseudomonadati</taxon>
        <taxon>Aquificota</taxon>
        <taxon>Aquificia</taxon>
        <taxon>Desulfurobacteriales</taxon>
        <taxon>Desulfurobacteriaceae</taxon>
        <taxon>Desulfurobacterium</taxon>
    </lineage>
</organism>
<evidence type="ECO:0000313" key="1">
    <source>
        <dbReference type="EMBL" id="SNR88993.1"/>
    </source>
</evidence>
<gene>
    <name evidence="1" type="ORF">SAMN06265340_1142</name>
</gene>
<name>A0A239A271_9BACT</name>
<keyword evidence="2" id="KW-1185">Reference proteome</keyword>
<dbReference type="EMBL" id="FZOB01000014">
    <property type="protein sequence ID" value="SNR88993.1"/>
    <property type="molecule type" value="Genomic_DNA"/>
</dbReference>
<evidence type="ECO:0000313" key="2">
    <source>
        <dbReference type="Proteomes" id="UP000198405"/>
    </source>
</evidence>
<reference evidence="2" key="1">
    <citation type="submission" date="2017-06" db="EMBL/GenBank/DDBJ databases">
        <authorList>
            <person name="Varghese N."/>
            <person name="Submissions S."/>
        </authorList>
    </citation>
    <scope>NUCLEOTIDE SEQUENCE [LARGE SCALE GENOMIC DNA]</scope>
    <source>
        <strain evidence="2">DSM 15668</strain>
    </source>
</reference>
<protein>
    <submittedName>
        <fullName evidence="1">Uncharacterized protein</fullName>
    </submittedName>
</protein>
<dbReference type="Proteomes" id="UP000198405">
    <property type="component" value="Unassembled WGS sequence"/>
</dbReference>
<dbReference type="AlphaFoldDB" id="A0A239A271"/>